<dbReference type="EMBL" id="JAENHK010000001">
    <property type="protein sequence ID" value="MBK1894666.1"/>
    <property type="molecule type" value="Genomic_DNA"/>
</dbReference>
<name>A0ABS1FQG2_9FLAO</name>
<evidence type="ECO:0000313" key="3">
    <source>
        <dbReference type="Proteomes" id="UP000628669"/>
    </source>
</evidence>
<dbReference type="RefSeq" id="WP_200242513.1">
    <property type="nucleotide sequence ID" value="NZ_JAENHK010000001.1"/>
</dbReference>
<proteinExistence type="predicted"/>
<comment type="caution">
    <text evidence="2">The sequence shown here is derived from an EMBL/GenBank/DDBJ whole genome shotgun (WGS) entry which is preliminary data.</text>
</comment>
<feature type="signal peptide" evidence="1">
    <location>
        <begin position="1"/>
        <end position="37"/>
    </location>
</feature>
<evidence type="ECO:0000313" key="2">
    <source>
        <dbReference type="EMBL" id="MBK1894666.1"/>
    </source>
</evidence>
<accession>A0ABS1FQG2</accession>
<feature type="chain" id="PRO_5047210925" evidence="1">
    <location>
        <begin position="38"/>
        <end position="438"/>
    </location>
</feature>
<dbReference type="PROSITE" id="PS51257">
    <property type="entry name" value="PROKAR_LIPOPROTEIN"/>
    <property type="match status" value="1"/>
</dbReference>
<dbReference type="Proteomes" id="UP000628669">
    <property type="component" value="Unassembled WGS sequence"/>
</dbReference>
<keyword evidence="3" id="KW-1185">Reference proteome</keyword>
<gene>
    <name evidence="2" type="ORF">JHL15_02710</name>
</gene>
<protein>
    <submittedName>
        <fullName evidence="2">Uncharacterized protein</fullName>
    </submittedName>
</protein>
<sequence length="438" mass="47451">MKSNFNYFKKYKRFFNFIFLSIFAALIFVSCSQDNLAEDTTNTPTDPGNLKTLGNLTLQKNVIILDDESVSAISTLDDQSITFNKATDQTDEIKAGSVLVGTRIEGDNVKTILSKVTAVTKTNNQYFVQTSSAKLEEFIYSGTLSGVYDPSDKAPINVNGKMVNYIPVEGFISQELNNKIINIEAKNLSDQKLITFNRFNFDKTFPLNQQVGPVALASSVNVKGGATPKIDYNITFSWGHLTNFSVNFILDDIALQSTANIQASVGYTVSTTDFLNIPIAPIVLGPTGLVLSPTVSAGPFVGIAATGKAKVNLLDLGGTANFLVSKNPALHISLEKKSDFSITSLEGNLSAEVGLEAKGAVGLQFLTVPIANSGLRGRASALASLGVQLIPQRKGILDVKAKIQADMFYGFGVFPLRVEGTIPLFQREYPLYHKELVF</sequence>
<evidence type="ECO:0000256" key="1">
    <source>
        <dbReference type="SAM" id="SignalP"/>
    </source>
</evidence>
<reference evidence="3" key="1">
    <citation type="submission" date="2021-01" db="EMBL/GenBank/DDBJ databases">
        <title>Genome public.</title>
        <authorList>
            <person name="Liu C."/>
            <person name="Sun Q."/>
        </authorList>
    </citation>
    <scope>NUCLEOTIDE SEQUENCE [LARGE SCALE GENOMIC DNA]</scope>
    <source>
        <strain evidence="3">YIM B02567</strain>
    </source>
</reference>
<organism evidence="2 3">
    <name type="scientific">Chryseobacterium paridis</name>
    <dbReference type="NCBI Taxonomy" id="2800328"/>
    <lineage>
        <taxon>Bacteria</taxon>
        <taxon>Pseudomonadati</taxon>
        <taxon>Bacteroidota</taxon>
        <taxon>Flavobacteriia</taxon>
        <taxon>Flavobacteriales</taxon>
        <taxon>Weeksellaceae</taxon>
        <taxon>Chryseobacterium group</taxon>
        <taxon>Chryseobacterium</taxon>
    </lineage>
</organism>
<keyword evidence="1" id="KW-0732">Signal</keyword>